<dbReference type="GeneTree" id="ENSGT00940000157230"/>
<dbReference type="InterPro" id="IPR052085">
    <property type="entry name" value="WD-SAM-U-box"/>
</dbReference>
<proteinExistence type="predicted"/>
<gene>
    <name evidence="7" type="primary">WDSUB1</name>
</gene>
<dbReference type="Gene3D" id="2.130.10.10">
    <property type="entry name" value="YVTN repeat-like/Quinoprotein amine dehydrogenase"/>
    <property type="match status" value="2"/>
</dbReference>
<dbReference type="SUPFAM" id="SSF57850">
    <property type="entry name" value="RING/U-box"/>
    <property type="match status" value="1"/>
</dbReference>
<dbReference type="Ensembl" id="ENSPNYT00000003287.1">
    <property type="protein sequence ID" value="ENSPNYP00000003202.1"/>
    <property type="gene ID" value="ENSPNYG00000002431.1"/>
</dbReference>
<dbReference type="PROSITE" id="PS51698">
    <property type="entry name" value="U_BOX"/>
    <property type="match status" value="1"/>
</dbReference>
<protein>
    <recommendedName>
        <fullName evidence="1">WD repeat, SAM and U-box domain-containing protein 1</fullName>
    </recommendedName>
</protein>
<evidence type="ECO:0000256" key="4">
    <source>
        <dbReference type="PROSITE-ProRule" id="PRU00221"/>
    </source>
</evidence>
<dbReference type="PROSITE" id="PS50294">
    <property type="entry name" value="WD_REPEATS_REGION"/>
    <property type="match status" value="1"/>
</dbReference>
<keyword evidence="2 4" id="KW-0853">WD repeat</keyword>
<dbReference type="GO" id="GO:0016567">
    <property type="term" value="P:protein ubiquitination"/>
    <property type="evidence" value="ECO:0007669"/>
    <property type="project" value="InterPro"/>
</dbReference>
<dbReference type="Pfam" id="PF04564">
    <property type="entry name" value="U-box"/>
    <property type="match status" value="1"/>
</dbReference>
<dbReference type="SMART" id="SM00504">
    <property type="entry name" value="Ubox"/>
    <property type="match status" value="1"/>
</dbReference>
<dbReference type="PROSITE" id="PS00678">
    <property type="entry name" value="WD_REPEATS_1"/>
    <property type="match status" value="1"/>
</dbReference>
<dbReference type="SMART" id="SM00320">
    <property type="entry name" value="WD40"/>
    <property type="match status" value="5"/>
</dbReference>
<accession>A0A3B4EXW6</accession>
<dbReference type="GO" id="GO:0004842">
    <property type="term" value="F:ubiquitin-protein transferase activity"/>
    <property type="evidence" value="ECO:0007669"/>
    <property type="project" value="InterPro"/>
</dbReference>
<dbReference type="Pfam" id="PF00400">
    <property type="entry name" value="WD40"/>
    <property type="match status" value="5"/>
</dbReference>
<dbReference type="PANTHER" id="PTHR46573">
    <property type="entry name" value="WD REPEAT, SAM AND U-BOX DOMAIN-CONTAINING PROTEIN 1"/>
    <property type="match status" value="1"/>
</dbReference>
<dbReference type="Gene3D" id="1.10.150.50">
    <property type="entry name" value="Transcription Factor, Ets-1"/>
    <property type="match status" value="1"/>
</dbReference>
<dbReference type="InterPro" id="IPR001660">
    <property type="entry name" value="SAM"/>
</dbReference>
<dbReference type="InterPro" id="IPR013761">
    <property type="entry name" value="SAM/pointed_sf"/>
</dbReference>
<feature type="repeat" description="WD" evidence="4">
    <location>
        <begin position="104"/>
        <end position="134"/>
    </location>
</feature>
<dbReference type="PROSITE" id="PS50105">
    <property type="entry name" value="SAM_DOMAIN"/>
    <property type="match status" value="1"/>
</dbReference>
<dbReference type="PANTHER" id="PTHR46573:SF1">
    <property type="entry name" value="WD REPEAT, SAM AND U-BOX DOMAIN-CONTAINING PROTEIN 1"/>
    <property type="match status" value="1"/>
</dbReference>
<name>A0A3B4EXW6_9CICH</name>
<evidence type="ECO:0000259" key="5">
    <source>
        <dbReference type="PROSITE" id="PS50105"/>
    </source>
</evidence>
<dbReference type="InterPro" id="IPR019775">
    <property type="entry name" value="WD40_repeat_CS"/>
</dbReference>
<evidence type="ECO:0000259" key="6">
    <source>
        <dbReference type="PROSITE" id="PS51698"/>
    </source>
</evidence>
<dbReference type="InterPro" id="IPR036322">
    <property type="entry name" value="WD40_repeat_dom_sf"/>
</dbReference>
<feature type="domain" description="SAM" evidence="5">
    <location>
        <begin position="271"/>
        <end position="315"/>
    </location>
</feature>
<dbReference type="InterPro" id="IPR001680">
    <property type="entry name" value="WD40_rpt"/>
</dbReference>
<dbReference type="PROSITE" id="PS50082">
    <property type="entry name" value="WD_REPEATS_2"/>
    <property type="match status" value="3"/>
</dbReference>
<feature type="repeat" description="WD" evidence="4">
    <location>
        <begin position="8"/>
        <end position="37"/>
    </location>
</feature>
<evidence type="ECO:0000256" key="1">
    <source>
        <dbReference type="ARBA" id="ARBA00020894"/>
    </source>
</evidence>
<dbReference type="InterPro" id="IPR015943">
    <property type="entry name" value="WD40/YVTN_repeat-like_dom_sf"/>
</dbReference>
<evidence type="ECO:0000256" key="3">
    <source>
        <dbReference type="ARBA" id="ARBA00022737"/>
    </source>
</evidence>
<keyword evidence="3" id="KW-0677">Repeat</keyword>
<dbReference type="SUPFAM" id="SSF50978">
    <property type="entry name" value="WD40 repeat-like"/>
    <property type="match status" value="1"/>
</dbReference>
<dbReference type="AlphaFoldDB" id="A0A3B4EXW6"/>
<dbReference type="InterPro" id="IPR013083">
    <property type="entry name" value="Znf_RING/FYVE/PHD"/>
</dbReference>
<evidence type="ECO:0000313" key="7">
    <source>
        <dbReference type="Ensembl" id="ENSPNYP00000003202.1"/>
    </source>
</evidence>
<feature type="domain" description="U-box" evidence="6">
    <location>
        <begin position="316"/>
        <end position="368"/>
    </location>
</feature>
<organism evidence="7">
    <name type="scientific">Pundamilia nyererei</name>
    <dbReference type="NCBI Taxonomy" id="303518"/>
    <lineage>
        <taxon>Eukaryota</taxon>
        <taxon>Metazoa</taxon>
        <taxon>Chordata</taxon>
        <taxon>Craniata</taxon>
        <taxon>Vertebrata</taxon>
        <taxon>Euteleostomi</taxon>
        <taxon>Actinopterygii</taxon>
        <taxon>Neopterygii</taxon>
        <taxon>Teleostei</taxon>
        <taxon>Neoteleostei</taxon>
        <taxon>Acanthomorphata</taxon>
        <taxon>Ovalentaria</taxon>
        <taxon>Cichlomorphae</taxon>
        <taxon>Cichliformes</taxon>
        <taxon>Cichlidae</taxon>
        <taxon>African cichlids</taxon>
        <taxon>Pseudocrenilabrinae</taxon>
        <taxon>Haplochromini</taxon>
        <taxon>Pundamilia</taxon>
    </lineage>
</organism>
<feature type="repeat" description="WD" evidence="4">
    <location>
        <begin position="50"/>
        <end position="91"/>
    </location>
</feature>
<evidence type="ECO:0000256" key="2">
    <source>
        <dbReference type="ARBA" id="ARBA00022574"/>
    </source>
</evidence>
<dbReference type="SUPFAM" id="SSF47769">
    <property type="entry name" value="SAM/Pointed domain"/>
    <property type="match status" value="1"/>
</dbReference>
<sequence length="378" mass="41002">MVSLICTLRHHTDEVTCCAFSPSLLATSSGDKTLRVYTTADFSELPFSPLRGHGYGVHCCCFSSCGSFLLSCSTDGSVIVWSAETGEVKATLEHPGRSPLRVCALAPDSSLLLAGACDGTAALWDFRSKTLRRCATISEASVVACCFSPCAQMFVTGCTRGDLKLWDAYTSLLHAEKDAHDLGVTCCCFAPQFIVSKFSSFATTAVEIHLKIKYETSAAFIGFTSGQTAPVLSCAFSSDGEWVVSGTSWLPVVCFAGRKLPGHSGLLLTDWSEDDVQTWLRDEGLVELVGVFKANNIDGPELSQLNKETAAELGIDGYSYERESIESWIRGKNKTSPMTNLPLQTTLLTPNRSLKMAITRWKSNQELRVAEHLITKAD</sequence>
<reference evidence="7" key="1">
    <citation type="submission" date="2023-09" db="UniProtKB">
        <authorList>
            <consortium name="Ensembl"/>
        </authorList>
    </citation>
    <scope>IDENTIFICATION</scope>
</reference>
<dbReference type="Pfam" id="PF00536">
    <property type="entry name" value="SAM_1"/>
    <property type="match status" value="1"/>
</dbReference>
<dbReference type="InterPro" id="IPR003613">
    <property type="entry name" value="Ubox_domain"/>
</dbReference>
<dbReference type="Gene3D" id="3.30.40.10">
    <property type="entry name" value="Zinc/RING finger domain, C3HC4 (zinc finger)"/>
    <property type="match status" value="1"/>
</dbReference>